<evidence type="ECO:0000256" key="2">
    <source>
        <dbReference type="ARBA" id="ARBA00023043"/>
    </source>
</evidence>
<dbReference type="Pfam" id="PF12796">
    <property type="entry name" value="Ank_2"/>
    <property type="match status" value="3"/>
</dbReference>
<organism evidence="5 6">
    <name type="scientific">Mytilus coruscus</name>
    <name type="common">Sea mussel</name>
    <dbReference type="NCBI Taxonomy" id="42192"/>
    <lineage>
        <taxon>Eukaryota</taxon>
        <taxon>Metazoa</taxon>
        <taxon>Spiralia</taxon>
        <taxon>Lophotrochozoa</taxon>
        <taxon>Mollusca</taxon>
        <taxon>Bivalvia</taxon>
        <taxon>Autobranchia</taxon>
        <taxon>Pteriomorphia</taxon>
        <taxon>Mytilida</taxon>
        <taxon>Mytiloidea</taxon>
        <taxon>Mytilidae</taxon>
        <taxon>Mytilinae</taxon>
        <taxon>Mytilus</taxon>
    </lineage>
</organism>
<sequence>MWRPENRILNTIDKEVLIEIRNSQKGSSQVPKALQKIHEDLIFEWREDENKVVRTRAISRIEELIKTKDVIVAVGSSGSGKSTAIHHVALRLHNEEGYNIVPVHSPEEIIQYCEPKNKQVFVIDDVCGKSTIDLGLINRWETLSTDIQKMIEDHKVKILLSCRRYIYLDRSFEGLELLSKTACDFVSNYSLTEFERNQIARIYLTEKINRCSYFFAYPISVIRSDLDLLRKATDQTTLATMSLFIVFNNSLDENILSRSHSMTKLLEDISDHFHLQARFSIKVVKSELQKLEMSYVKKTVTTYKILHDKIYDIFLSFCGEHFFDLVLEVSHRDVIHDRFVLESIKNENQILTKDENDITVPDMEENHYFKRILKDIQKGFIKDIFRNRQFKYLSFRNKLFQYIRHELDIKKVLLDVSSEELSNMLLSMTRQCYWDMVPILLTEHVDVNVRDWKGTPLYFALEKGNVGISKLLLDHQADPNIKGWLEKGSQTPLHIAVNNGNIDLVKLLLTRNANVNVQSNFIRKETPLQVALQHQNDNIVKLLLDHKANCNLYCKFTKPPLYEAVSQGNPNLTLLLLNHMADPNICDKNSRDTPLHVASSQGNIDIVKILLDHKADLTIKNELGETPLFRAIEKNYTDVVKLQLETKSDLNICNNENESLLFKASRMCHTDIVKLLLENNCDSNICNKKNESPLFISSMFGHTDTVKLLLEHNCDPYICNDMNISPLFAASENGHTDIVRLLLEHNSDPNKCNNDNMSPLFAASKNGHIDIVRLLLEHRFDSNICNDNNISPLFAASENGHTDIVKLLLEHNTDHKK</sequence>
<dbReference type="AlphaFoldDB" id="A0A6J8D1G6"/>
<protein>
    <recommendedName>
        <fullName evidence="4">Novel STAND NTPase 3 domain-containing protein</fullName>
    </recommendedName>
</protein>
<keyword evidence="6" id="KW-1185">Reference proteome</keyword>
<feature type="repeat" description="ANK" evidence="3">
    <location>
        <begin position="755"/>
        <end position="787"/>
    </location>
</feature>
<dbReference type="PANTHER" id="PTHR24123:SF33">
    <property type="entry name" value="PROTEIN HOS4"/>
    <property type="match status" value="1"/>
</dbReference>
<proteinExistence type="predicted"/>
<evidence type="ECO:0000313" key="5">
    <source>
        <dbReference type="EMBL" id="CAC5401621.1"/>
    </source>
</evidence>
<dbReference type="InterPro" id="IPR002110">
    <property type="entry name" value="Ankyrin_rpt"/>
</dbReference>
<feature type="repeat" description="ANK" evidence="3">
    <location>
        <begin position="590"/>
        <end position="622"/>
    </location>
</feature>
<dbReference type="InterPro" id="IPR049050">
    <property type="entry name" value="nSTAND3"/>
</dbReference>
<dbReference type="InterPro" id="IPR051165">
    <property type="entry name" value="Multifunctional_ANK_Repeat"/>
</dbReference>
<gene>
    <name evidence="5" type="ORF">MCOR_35685</name>
</gene>
<dbReference type="PROSITE" id="PS50297">
    <property type="entry name" value="ANK_REP_REGION"/>
    <property type="match status" value="6"/>
</dbReference>
<feature type="domain" description="Novel STAND NTPase 3" evidence="4">
    <location>
        <begin position="53"/>
        <end position="203"/>
    </location>
</feature>
<feature type="repeat" description="ANK" evidence="3">
    <location>
        <begin position="523"/>
        <end position="555"/>
    </location>
</feature>
<dbReference type="EMBL" id="CACVKT020006447">
    <property type="protein sequence ID" value="CAC5401621.1"/>
    <property type="molecule type" value="Genomic_DNA"/>
</dbReference>
<dbReference type="Pfam" id="PF20720">
    <property type="entry name" value="nSTAND3"/>
    <property type="match status" value="1"/>
</dbReference>
<dbReference type="SMART" id="SM00248">
    <property type="entry name" value="ANK"/>
    <property type="match status" value="11"/>
</dbReference>
<evidence type="ECO:0000259" key="4">
    <source>
        <dbReference type="Pfam" id="PF20720"/>
    </source>
</evidence>
<name>A0A6J8D1G6_MYTCO</name>
<reference evidence="5 6" key="1">
    <citation type="submission" date="2020-06" db="EMBL/GenBank/DDBJ databases">
        <authorList>
            <person name="Li R."/>
            <person name="Bekaert M."/>
        </authorList>
    </citation>
    <scope>NUCLEOTIDE SEQUENCE [LARGE SCALE GENOMIC DNA]</scope>
    <source>
        <strain evidence="6">wild</strain>
    </source>
</reference>
<dbReference type="PRINTS" id="PR01415">
    <property type="entry name" value="ANKYRIN"/>
</dbReference>
<feature type="repeat" description="ANK" evidence="3">
    <location>
        <begin position="722"/>
        <end position="754"/>
    </location>
</feature>
<dbReference type="SUPFAM" id="SSF48403">
    <property type="entry name" value="Ankyrin repeat"/>
    <property type="match status" value="1"/>
</dbReference>
<dbReference type="Gene3D" id="1.25.40.20">
    <property type="entry name" value="Ankyrin repeat-containing domain"/>
    <property type="match status" value="3"/>
</dbReference>
<evidence type="ECO:0000256" key="1">
    <source>
        <dbReference type="ARBA" id="ARBA00022737"/>
    </source>
</evidence>
<accession>A0A6J8D1G6</accession>
<feature type="repeat" description="ANK" evidence="3">
    <location>
        <begin position="623"/>
        <end position="655"/>
    </location>
</feature>
<dbReference type="Proteomes" id="UP000507470">
    <property type="component" value="Unassembled WGS sequence"/>
</dbReference>
<dbReference type="OrthoDB" id="6116566at2759"/>
<feature type="repeat" description="ANK" evidence="3">
    <location>
        <begin position="689"/>
        <end position="721"/>
    </location>
</feature>
<evidence type="ECO:0000256" key="3">
    <source>
        <dbReference type="PROSITE-ProRule" id="PRU00023"/>
    </source>
</evidence>
<feature type="repeat" description="ANK" evidence="3">
    <location>
        <begin position="455"/>
        <end position="484"/>
    </location>
</feature>
<feature type="repeat" description="ANK" evidence="3">
    <location>
        <begin position="488"/>
        <end position="520"/>
    </location>
</feature>
<dbReference type="PROSITE" id="PS50088">
    <property type="entry name" value="ANK_REPEAT"/>
    <property type="match status" value="9"/>
</dbReference>
<evidence type="ECO:0000313" key="6">
    <source>
        <dbReference type="Proteomes" id="UP000507470"/>
    </source>
</evidence>
<keyword evidence="1" id="KW-0677">Repeat</keyword>
<dbReference type="Pfam" id="PF13637">
    <property type="entry name" value="Ank_4"/>
    <property type="match status" value="1"/>
</dbReference>
<keyword evidence="2 3" id="KW-0040">ANK repeat</keyword>
<dbReference type="PANTHER" id="PTHR24123">
    <property type="entry name" value="ANKYRIN REPEAT-CONTAINING"/>
    <property type="match status" value="1"/>
</dbReference>
<dbReference type="Pfam" id="PF00023">
    <property type="entry name" value="Ank"/>
    <property type="match status" value="1"/>
</dbReference>
<dbReference type="InterPro" id="IPR027417">
    <property type="entry name" value="P-loop_NTPase"/>
</dbReference>
<dbReference type="SUPFAM" id="SSF52540">
    <property type="entry name" value="P-loop containing nucleoside triphosphate hydrolases"/>
    <property type="match status" value="1"/>
</dbReference>
<feature type="repeat" description="ANK" evidence="3">
    <location>
        <begin position="788"/>
        <end position="817"/>
    </location>
</feature>
<dbReference type="InterPro" id="IPR036770">
    <property type="entry name" value="Ankyrin_rpt-contain_sf"/>
</dbReference>